<dbReference type="GO" id="GO:0005737">
    <property type="term" value="C:cytoplasm"/>
    <property type="evidence" value="ECO:0007669"/>
    <property type="project" value="UniProtKB-SubCell"/>
</dbReference>
<keyword evidence="8 12" id="KW-0028">Amino-acid biosynthesis</keyword>
<dbReference type="GO" id="GO:0000105">
    <property type="term" value="P:L-histidine biosynthetic process"/>
    <property type="evidence" value="ECO:0007669"/>
    <property type="project" value="UniProtKB-UniRule"/>
</dbReference>
<organism evidence="15 16">
    <name type="scientific">Anaerolinea thermolimosa</name>
    <dbReference type="NCBI Taxonomy" id="229919"/>
    <lineage>
        <taxon>Bacteria</taxon>
        <taxon>Bacillati</taxon>
        <taxon>Chloroflexota</taxon>
        <taxon>Anaerolineae</taxon>
        <taxon>Anaerolineales</taxon>
        <taxon>Anaerolineaceae</taxon>
        <taxon>Anaerolinea</taxon>
    </lineage>
</organism>
<evidence type="ECO:0000256" key="7">
    <source>
        <dbReference type="ARBA" id="ARBA00022490"/>
    </source>
</evidence>
<dbReference type="GO" id="GO:0003949">
    <property type="term" value="F:1-(5-phosphoribosyl)-5-[(5-phosphoribosylamino)methylideneamino]imidazole-4-carboxamide isomerase activity"/>
    <property type="evidence" value="ECO:0007669"/>
    <property type="project" value="UniProtKB-UniRule"/>
</dbReference>
<dbReference type="InterPro" id="IPR023016">
    <property type="entry name" value="HisA/PriA"/>
</dbReference>
<comment type="similarity">
    <text evidence="4 12 13">Belongs to the HisA/HisF family.</text>
</comment>
<dbReference type="CDD" id="cd04732">
    <property type="entry name" value="HisA"/>
    <property type="match status" value="1"/>
</dbReference>
<dbReference type="InterPro" id="IPR011060">
    <property type="entry name" value="RibuloseP-bd_barrel"/>
</dbReference>
<evidence type="ECO:0000256" key="8">
    <source>
        <dbReference type="ARBA" id="ARBA00022605"/>
    </source>
</evidence>
<comment type="catalytic activity">
    <reaction evidence="1 12 14">
        <text>1-(5-phospho-beta-D-ribosyl)-5-[(5-phospho-beta-D-ribosylamino)methylideneamino]imidazole-4-carboxamide = 5-[(5-phospho-1-deoxy-D-ribulos-1-ylimino)methylamino]-1-(5-phospho-beta-D-ribosyl)imidazole-4-carboxamide</text>
        <dbReference type="Rhea" id="RHEA:15469"/>
        <dbReference type="ChEBI" id="CHEBI:58435"/>
        <dbReference type="ChEBI" id="CHEBI:58525"/>
        <dbReference type="EC" id="5.3.1.16"/>
    </reaction>
</comment>
<dbReference type="EC" id="5.3.1.16" evidence="5 12"/>
<evidence type="ECO:0000313" key="16">
    <source>
        <dbReference type="Proteomes" id="UP000264141"/>
    </source>
</evidence>
<dbReference type="SUPFAM" id="SSF51366">
    <property type="entry name" value="Ribulose-phoshate binding barrel"/>
    <property type="match status" value="1"/>
</dbReference>
<dbReference type="RefSeq" id="WP_062193188.1">
    <property type="nucleotide sequence ID" value="NZ_DF967965.1"/>
</dbReference>
<name>A0A3D1JFB8_9CHLR</name>
<dbReference type="FunFam" id="3.20.20.70:FF:000009">
    <property type="entry name" value="1-(5-phosphoribosyl)-5-[(5-phosphoribosylamino)methylideneamino] imidazole-4-carboxamide isomerase"/>
    <property type="match status" value="1"/>
</dbReference>
<dbReference type="Gene3D" id="3.20.20.70">
    <property type="entry name" value="Aldolase class I"/>
    <property type="match status" value="1"/>
</dbReference>
<reference evidence="15 16" key="1">
    <citation type="journal article" date="2018" name="Nat. Biotechnol.">
        <title>A standardized bacterial taxonomy based on genome phylogeny substantially revises the tree of life.</title>
        <authorList>
            <person name="Parks D.H."/>
            <person name="Chuvochina M."/>
            <person name="Waite D.W."/>
            <person name="Rinke C."/>
            <person name="Skarshewski A."/>
            <person name="Chaumeil P.A."/>
            <person name="Hugenholtz P."/>
        </authorList>
    </citation>
    <scope>NUCLEOTIDE SEQUENCE [LARGE SCALE GENOMIC DNA]</scope>
    <source>
        <strain evidence="15">UBA8781</strain>
    </source>
</reference>
<evidence type="ECO:0000256" key="4">
    <source>
        <dbReference type="ARBA" id="ARBA00009667"/>
    </source>
</evidence>
<dbReference type="OrthoDB" id="9781903at2"/>
<proteinExistence type="inferred from homology"/>
<dbReference type="InterPro" id="IPR006063">
    <property type="entry name" value="HisA_bact_arch"/>
</dbReference>
<evidence type="ECO:0000256" key="14">
    <source>
        <dbReference type="RuleBase" id="RU003658"/>
    </source>
</evidence>
<dbReference type="UniPathway" id="UPA00031">
    <property type="reaction ID" value="UER00009"/>
</dbReference>
<feature type="active site" description="Proton acceptor" evidence="12">
    <location>
        <position position="11"/>
    </location>
</feature>
<evidence type="ECO:0000256" key="10">
    <source>
        <dbReference type="ARBA" id="ARBA00023235"/>
    </source>
</evidence>
<dbReference type="InterPro" id="IPR013785">
    <property type="entry name" value="Aldolase_TIM"/>
</dbReference>
<comment type="caution">
    <text evidence="15">The sequence shown here is derived from an EMBL/GenBank/DDBJ whole genome shotgun (WGS) entry which is preliminary data.</text>
</comment>
<sequence>MSEFIVFPAIDLRGGKVVRLQEGDPERLTAYSDDPAAVAERWLTAGARWLHVVNLDGAFDQPDSANREALRAILQVGKRYHARVQFGGGLRHLQAVEQVLELGVSRVVLGTLAIKDPATLTEALKRWGEDRIAASLDARDGLVRVHGWQQTTGVSALQAALILRQAGLHWLVFTDIARDGLQTGLNLQATCQIARESGLAVVASGGISSAGEVQAVRQANLAGVIIGRALYEGAIRLEEVV</sequence>
<dbReference type="PANTHER" id="PTHR43090:SF2">
    <property type="entry name" value="1-(5-PHOSPHORIBOSYL)-5-[(5-PHOSPHORIBOSYLAMINO)METHYLIDENEAMINO] IMIDAZOLE-4-CARBOXAMIDE ISOMERASE"/>
    <property type="match status" value="1"/>
</dbReference>
<dbReference type="PANTHER" id="PTHR43090">
    <property type="entry name" value="1-(5-PHOSPHORIBOSYL)-5-[(5-PHOSPHORIBOSYLAMINO)METHYLIDENEAMINO] IMIDAZOLE-4-CARBOXAMIDE ISOMERASE"/>
    <property type="match status" value="1"/>
</dbReference>
<dbReference type="NCBIfam" id="TIGR00007">
    <property type="entry name" value="1-(5-phosphoribosyl)-5-[(5-phosphoribosylamino)methylideneamino]imidazole-4-carboxamide isomerase"/>
    <property type="match status" value="1"/>
</dbReference>
<evidence type="ECO:0000256" key="3">
    <source>
        <dbReference type="ARBA" id="ARBA00005133"/>
    </source>
</evidence>
<dbReference type="EMBL" id="DPBP01000022">
    <property type="protein sequence ID" value="HCE17202.1"/>
    <property type="molecule type" value="Genomic_DNA"/>
</dbReference>
<keyword evidence="9 12" id="KW-0368">Histidine biosynthesis</keyword>
<protein>
    <recommendedName>
        <fullName evidence="6 12">1-(5-phosphoribosyl)-5-[(5-phosphoribosylamino)methylideneamino] imidazole-4-carboxamide isomerase</fullName>
        <ecNumber evidence="5 12">5.3.1.16</ecNumber>
    </recommendedName>
    <alternativeName>
        <fullName evidence="11 12">Phosphoribosylformimino-5-aminoimidazole carboxamide ribotide isomerase</fullName>
    </alternativeName>
</protein>
<evidence type="ECO:0000256" key="11">
    <source>
        <dbReference type="ARBA" id="ARBA00030547"/>
    </source>
</evidence>
<dbReference type="STRING" id="229919.GCA_001050195_02069"/>
<dbReference type="Pfam" id="PF00977">
    <property type="entry name" value="His_biosynth"/>
    <property type="match status" value="1"/>
</dbReference>
<gene>
    <name evidence="12 15" type="primary">hisA</name>
    <name evidence="15" type="ORF">DEQ80_05025</name>
</gene>
<feature type="active site" description="Proton donor" evidence="12">
    <location>
        <position position="137"/>
    </location>
</feature>
<dbReference type="GO" id="GO:0000162">
    <property type="term" value="P:L-tryptophan biosynthetic process"/>
    <property type="evidence" value="ECO:0007669"/>
    <property type="project" value="TreeGrafter"/>
</dbReference>
<evidence type="ECO:0000313" key="15">
    <source>
        <dbReference type="EMBL" id="HCE17202.1"/>
    </source>
</evidence>
<dbReference type="HAMAP" id="MF_01014">
    <property type="entry name" value="HisA"/>
    <property type="match status" value="1"/>
</dbReference>
<keyword evidence="10 12" id="KW-0413">Isomerase</keyword>
<evidence type="ECO:0000256" key="2">
    <source>
        <dbReference type="ARBA" id="ARBA00004496"/>
    </source>
</evidence>
<evidence type="ECO:0000256" key="9">
    <source>
        <dbReference type="ARBA" id="ARBA00023102"/>
    </source>
</evidence>
<evidence type="ECO:0000256" key="6">
    <source>
        <dbReference type="ARBA" id="ARBA00018464"/>
    </source>
</evidence>
<dbReference type="Proteomes" id="UP000264141">
    <property type="component" value="Unassembled WGS sequence"/>
</dbReference>
<evidence type="ECO:0000256" key="12">
    <source>
        <dbReference type="HAMAP-Rule" id="MF_01014"/>
    </source>
</evidence>
<comment type="subcellular location">
    <subcellularLocation>
        <location evidence="2 12 14">Cytoplasm</location>
    </subcellularLocation>
</comment>
<dbReference type="InterPro" id="IPR044524">
    <property type="entry name" value="Isoase_HisA-like"/>
</dbReference>
<evidence type="ECO:0000256" key="1">
    <source>
        <dbReference type="ARBA" id="ARBA00000901"/>
    </source>
</evidence>
<comment type="pathway">
    <text evidence="3 12 14">Amino-acid biosynthesis; L-histidine biosynthesis; L-histidine from 5-phospho-alpha-D-ribose 1-diphosphate: step 4/9.</text>
</comment>
<evidence type="ECO:0000256" key="5">
    <source>
        <dbReference type="ARBA" id="ARBA00012550"/>
    </source>
</evidence>
<dbReference type="InterPro" id="IPR006062">
    <property type="entry name" value="His_biosynth"/>
</dbReference>
<accession>A0A3D1JFB8</accession>
<keyword evidence="7 12" id="KW-0963">Cytoplasm</keyword>
<dbReference type="AlphaFoldDB" id="A0A3D1JFB8"/>
<evidence type="ECO:0000256" key="13">
    <source>
        <dbReference type="RuleBase" id="RU003657"/>
    </source>
</evidence>